<protein>
    <recommendedName>
        <fullName evidence="3">Sulfotransferase domain-containing protein</fullName>
    </recommendedName>
</protein>
<dbReference type="OrthoDB" id="7705145at2"/>
<dbReference type="RefSeq" id="WP_131726340.1">
    <property type="nucleotide sequence ID" value="NZ_CYUD01000015.1"/>
</dbReference>
<reference evidence="2" key="1">
    <citation type="submission" date="2015-09" db="EMBL/GenBank/DDBJ databases">
        <authorList>
            <person name="Rodrigo-Torres L."/>
            <person name="Arahal D.R."/>
        </authorList>
    </citation>
    <scope>NUCLEOTIDE SEQUENCE [LARGE SCALE GENOMIC DNA]</scope>
    <source>
        <strain evidence="2">CECT 5091</strain>
    </source>
</reference>
<accession>A0A0N7MAU5</accession>
<proteinExistence type="predicted"/>
<keyword evidence="2" id="KW-1185">Reference proteome</keyword>
<sequence length="202" mass="23281">MFDALWKAQKRRRLWPKPKASFERELSQAALYPGNLVKTHDFPSGLRGRDDVKVLFCYGPTKASAFSVFSVLDRFGRDWINQHFANLHAEGTFEDLFKYDVLNQADQMRRWATFDDVPVLCLSYDAIWRRQSEVADFLDLNFTLPERTERAKKSIPEEILEQASAAYDPIDAVLSDLPELFVASPKYADILKRLPEHRPAAA</sequence>
<organism evidence="1 2">
    <name type="scientific">Ruegeria denitrificans</name>
    <dbReference type="NCBI Taxonomy" id="1715692"/>
    <lineage>
        <taxon>Bacteria</taxon>
        <taxon>Pseudomonadati</taxon>
        <taxon>Pseudomonadota</taxon>
        <taxon>Alphaproteobacteria</taxon>
        <taxon>Rhodobacterales</taxon>
        <taxon>Roseobacteraceae</taxon>
        <taxon>Ruegeria</taxon>
    </lineage>
</organism>
<dbReference type="EMBL" id="CYUD01000015">
    <property type="protein sequence ID" value="CUK16096.1"/>
    <property type="molecule type" value="Genomic_DNA"/>
</dbReference>
<name>A0A0N7MAU5_9RHOB</name>
<evidence type="ECO:0000313" key="2">
    <source>
        <dbReference type="Proteomes" id="UP000051260"/>
    </source>
</evidence>
<dbReference type="Proteomes" id="UP000051260">
    <property type="component" value="Unassembled WGS sequence"/>
</dbReference>
<dbReference type="AlphaFoldDB" id="A0A0N7MAU5"/>
<gene>
    <name evidence="1" type="ORF">RUE5091_03949</name>
</gene>
<evidence type="ECO:0008006" key="3">
    <source>
        <dbReference type="Google" id="ProtNLM"/>
    </source>
</evidence>
<evidence type="ECO:0000313" key="1">
    <source>
        <dbReference type="EMBL" id="CUK16096.1"/>
    </source>
</evidence>